<sequence length="257" mass="29256">MAITDEPKASTNIQKSQWKGKRVAFLGDSITDKKHVGTTKNYWQYLAEMLGIEPLVYGINGNQWNGVLKQAQRLKAEIGNEVDAIIIFAGTNDYNAGVPLGEWYTFSYEETTVKGGGKEVRKRRNTDLNSNTFRGRINEALSYLKQNFPDKQIILMTPIHRAQARFSNENIQPEEAFPNKLGLYVDEYVNVIKEAGNVWAVPVIDLNSISGLYPMFDTHAQYFHDEVTDRLHPNAKGHYRMAKAIMYQLLAYPADFE</sequence>
<dbReference type="CDD" id="cd00229">
    <property type="entry name" value="SGNH_hydrolase"/>
    <property type="match status" value="1"/>
</dbReference>
<dbReference type="InterPro" id="IPR036514">
    <property type="entry name" value="SGNH_hydro_sf"/>
</dbReference>
<name>A0A921FB25_9BACT</name>
<dbReference type="Pfam" id="PF13472">
    <property type="entry name" value="Lipase_GDSL_2"/>
    <property type="match status" value="1"/>
</dbReference>
<evidence type="ECO:0000313" key="2">
    <source>
        <dbReference type="EMBL" id="HJF06602.1"/>
    </source>
</evidence>
<evidence type="ECO:0000313" key="3">
    <source>
        <dbReference type="Proteomes" id="UP000718012"/>
    </source>
</evidence>
<evidence type="ECO:0000259" key="1">
    <source>
        <dbReference type="Pfam" id="PF13472"/>
    </source>
</evidence>
<reference evidence="2" key="1">
    <citation type="journal article" date="2021" name="PeerJ">
        <title>Extensive microbial diversity within the chicken gut microbiome revealed by metagenomics and culture.</title>
        <authorList>
            <person name="Gilroy R."/>
            <person name="Ravi A."/>
            <person name="Getino M."/>
            <person name="Pursley I."/>
            <person name="Horton D.L."/>
            <person name="Alikhan N.F."/>
            <person name="Baker D."/>
            <person name="Gharbi K."/>
            <person name="Hall N."/>
            <person name="Watson M."/>
            <person name="Adriaenssens E.M."/>
            <person name="Foster-Nyarko E."/>
            <person name="Jarju S."/>
            <person name="Secka A."/>
            <person name="Antonio M."/>
            <person name="Oren A."/>
            <person name="Chaudhuri R.R."/>
            <person name="La Ragione R."/>
            <person name="Hildebrand F."/>
            <person name="Pallen M.J."/>
        </authorList>
    </citation>
    <scope>NUCLEOTIDE SEQUENCE</scope>
    <source>
        <strain evidence="2">CHK165-8395</strain>
    </source>
</reference>
<dbReference type="GO" id="GO:0004622">
    <property type="term" value="F:phosphatidylcholine lysophospholipase activity"/>
    <property type="evidence" value="ECO:0007669"/>
    <property type="project" value="TreeGrafter"/>
</dbReference>
<dbReference type="PANTHER" id="PTHR30383">
    <property type="entry name" value="THIOESTERASE 1/PROTEASE 1/LYSOPHOSPHOLIPASE L1"/>
    <property type="match status" value="1"/>
</dbReference>
<dbReference type="InterPro" id="IPR013830">
    <property type="entry name" value="SGNH_hydro"/>
</dbReference>
<feature type="domain" description="SGNH hydrolase-type esterase" evidence="1">
    <location>
        <begin position="25"/>
        <end position="238"/>
    </location>
</feature>
<accession>A0A921FB25</accession>
<comment type="caution">
    <text evidence="2">The sequence shown here is derived from an EMBL/GenBank/DDBJ whole genome shotgun (WGS) entry which is preliminary data.</text>
</comment>
<reference evidence="2" key="2">
    <citation type="submission" date="2021-09" db="EMBL/GenBank/DDBJ databases">
        <authorList>
            <person name="Gilroy R."/>
        </authorList>
    </citation>
    <scope>NUCLEOTIDE SEQUENCE</scope>
    <source>
        <strain evidence="2">CHK165-8395</strain>
    </source>
</reference>
<dbReference type="PANTHER" id="PTHR30383:SF5">
    <property type="entry name" value="SGNH HYDROLASE-TYPE ESTERASE DOMAIN-CONTAINING PROTEIN"/>
    <property type="match status" value="1"/>
</dbReference>
<dbReference type="Proteomes" id="UP000718012">
    <property type="component" value="Unassembled WGS sequence"/>
</dbReference>
<dbReference type="Gene3D" id="3.40.50.1110">
    <property type="entry name" value="SGNH hydrolase"/>
    <property type="match status" value="1"/>
</dbReference>
<dbReference type="AlphaFoldDB" id="A0A921FB25"/>
<keyword evidence="2" id="KW-0378">Hydrolase</keyword>
<dbReference type="SUPFAM" id="SSF52266">
    <property type="entry name" value="SGNH hydrolase"/>
    <property type="match status" value="1"/>
</dbReference>
<dbReference type="EMBL" id="DYXD01000007">
    <property type="protein sequence ID" value="HJF06602.1"/>
    <property type="molecule type" value="Genomic_DNA"/>
</dbReference>
<organism evidence="2 3">
    <name type="scientific">Phocaeicola coprocola</name>
    <dbReference type="NCBI Taxonomy" id="310298"/>
    <lineage>
        <taxon>Bacteria</taxon>
        <taxon>Pseudomonadati</taxon>
        <taxon>Bacteroidota</taxon>
        <taxon>Bacteroidia</taxon>
        <taxon>Bacteroidales</taxon>
        <taxon>Bacteroidaceae</taxon>
        <taxon>Phocaeicola</taxon>
    </lineage>
</organism>
<proteinExistence type="predicted"/>
<dbReference type="RefSeq" id="WP_259320583.1">
    <property type="nucleotide sequence ID" value="NZ_CAUBDS010000002.1"/>
</dbReference>
<gene>
    <name evidence="2" type="ORF">K8U81_00195</name>
</gene>
<dbReference type="InterPro" id="IPR051532">
    <property type="entry name" value="Ester_Hydrolysis_Enzymes"/>
</dbReference>
<protein>
    <submittedName>
        <fullName evidence="2">SGNH/GDSL hydrolase family protein</fullName>
    </submittedName>
</protein>